<dbReference type="Proteomes" id="UP000298030">
    <property type="component" value="Unassembled WGS sequence"/>
</dbReference>
<dbReference type="AlphaFoldDB" id="A0A4Y7SD44"/>
<sequence>MIESARWLHCNQYDLAQQALMNLKVLDKYSKLEELTNQDTRAVISIWNTNAQGQRDSQLTWIWKIHVPSSNPNVADKYVQDYELWLYRVNWICARSQVDRWTKEVTMLWSEMDWFVCFCRHRHVRATGWAVDGVTPGHSVYAYRQANMWYHLGCYTAREFEKKSGVAIVVYCSLLVLHH</sequence>
<comment type="caution">
    <text evidence="1">The sequence shown here is derived from an EMBL/GenBank/DDBJ whole genome shotgun (WGS) entry which is preliminary data.</text>
</comment>
<name>A0A4Y7SD44_COPMI</name>
<evidence type="ECO:0000313" key="1">
    <source>
        <dbReference type="EMBL" id="TEB18821.1"/>
    </source>
</evidence>
<reference evidence="1 2" key="1">
    <citation type="journal article" date="2019" name="Nat. Ecol. Evol.">
        <title>Megaphylogeny resolves global patterns of mushroom evolution.</title>
        <authorList>
            <person name="Varga T."/>
            <person name="Krizsan K."/>
            <person name="Foldi C."/>
            <person name="Dima B."/>
            <person name="Sanchez-Garcia M."/>
            <person name="Sanchez-Ramirez S."/>
            <person name="Szollosi G.J."/>
            <person name="Szarkandi J.G."/>
            <person name="Papp V."/>
            <person name="Albert L."/>
            <person name="Andreopoulos W."/>
            <person name="Angelini C."/>
            <person name="Antonin V."/>
            <person name="Barry K.W."/>
            <person name="Bougher N.L."/>
            <person name="Buchanan P."/>
            <person name="Buyck B."/>
            <person name="Bense V."/>
            <person name="Catcheside P."/>
            <person name="Chovatia M."/>
            <person name="Cooper J."/>
            <person name="Damon W."/>
            <person name="Desjardin D."/>
            <person name="Finy P."/>
            <person name="Geml J."/>
            <person name="Haridas S."/>
            <person name="Hughes K."/>
            <person name="Justo A."/>
            <person name="Karasinski D."/>
            <person name="Kautmanova I."/>
            <person name="Kiss B."/>
            <person name="Kocsube S."/>
            <person name="Kotiranta H."/>
            <person name="LaButti K.M."/>
            <person name="Lechner B.E."/>
            <person name="Liimatainen K."/>
            <person name="Lipzen A."/>
            <person name="Lukacs Z."/>
            <person name="Mihaltcheva S."/>
            <person name="Morgado L.N."/>
            <person name="Niskanen T."/>
            <person name="Noordeloos M.E."/>
            <person name="Ohm R.A."/>
            <person name="Ortiz-Santana B."/>
            <person name="Ovrebo C."/>
            <person name="Racz N."/>
            <person name="Riley R."/>
            <person name="Savchenko A."/>
            <person name="Shiryaev A."/>
            <person name="Soop K."/>
            <person name="Spirin V."/>
            <person name="Szebenyi C."/>
            <person name="Tomsovsky M."/>
            <person name="Tulloss R.E."/>
            <person name="Uehling J."/>
            <person name="Grigoriev I.V."/>
            <person name="Vagvolgyi C."/>
            <person name="Papp T."/>
            <person name="Martin F.M."/>
            <person name="Miettinen O."/>
            <person name="Hibbett D.S."/>
            <person name="Nagy L.G."/>
        </authorList>
    </citation>
    <scope>NUCLEOTIDE SEQUENCE [LARGE SCALE GENOMIC DNA]</scope>
    <source>
        <strain evidence="1 2">FP101781</strain>
    </source>
</reference>
<dbReference type="OrthoDB" id="3265433at2759"/>
<dbReference type="EMBL" id="QPFP01000224">
    <property type="protein sequence ID" value="TEB18821.1"/>
    <property type="molecule type" value="Genomic_DNA"/>
</dbReference>
<evidence type="ECO:0000313" key="2">
    <source>
        <dbReference type="Proteomes" id="UP000298030"/>
    </source>
</evidence>
<gene>
    <name evidence="1" type="ORF">FA13DRAFT_1647889</name>
</gene>
<keyword evidence="2" id="KW-1185">Reference proteome</keyword>
<accession>A0A4Y7SD44</accession>
<organism evidence="1 2">
    <name type="scientific">Coprinellus micaceus</name>
    <name type="common">Glistening ink-cap mushroom</name>
    <name type="synonym">Coprinus micaceus</name>
    <dbReference type="NCBI Taxonomy" id="71717"/>
    <lineage>
        <taxon>Eukaryota</taxon>
        <taxon>Fungi</taxon>
        <taxon>Dikarya</taxon>
        <taxon>Basidiomycota</taxon>
        <taxon>Agaricomycotina</taxon>
        <taxon>Agaricomycetes</taxon>
        <taxon>Agaricomycetidae</taxon>
        <taxon>Agaricales</taxon>
        <taxon>Agaricineae</taxon>
        <taxon>Psathyrellaceae</taxon>
        <taxon>Coprinellus</taxon>
    </lineage>
</organism>
<proteinExistence type="predicted"/>
<protein>
    <submittedName>
        <fullName evidence="1">Uncharacterized protein</fullName>
    </submittedName>
</protein>